<dbReference type="Gene3D" id="2.160.10.10">
    <property type="entry name" value="Hexapeptide repeat proteins"/>
    <property type="match status" value="1"/>
</dbReference>
<proteinExistence type="inferred from homology"/>
<evidence type="ECO:0000256" key="4">
    <source>
        <dbReference type="ARBA" id="ARBA00023315"/>
    </source>
</evidence>
<name>A0A415LTG7_BACT4</name>
<dbReference type="RefSeq" id="WP_118418085.1">
    <property type="nucleotide sequence ID" value="NZ_QROV01000051.1"/>
</dbReference>
<dbReference type="CDD" id="cd03357">
    <property type="entry name" value="LbH_MAT_GAT"/>
    <property type="match status" value="1"/>
</dbReference>
<evidence type="ECO:0000256" key="2">
    <source>
        <dbReference type="ARBA" id="ARBA00022679"/>
    </source>
</evidence>
<dbReference type="InterPro" id="IPR018357">
    <property type="entry name" value="Hexapep_transf_CS"/>
</dbReference>
<dbReference type="PROSITE" id="PS00101">
    <property type="entry name" value="HEXAPEP_TRANSFERASES"/>
    <property type="match status" value="1"/>
</dbReference>
<dbReference type="SMART" id="SM01266">
    <property type="entry name" value="Mac"/>
    <property type="match status" value="1"/>
</dbReference>
<dbReference type="PANTHER" id="PTHR23416">
    <property type="entry name" value="SIALIC ACID SYNTHASE-RELATED"/>
    <property type="match status" value="1"/>
</dbReference>
<evidence type="ECO:0000256" key="5">
    <source>
        <dbReference type="ARBA" id="ARBA00055587"/>
    </source>
</evidence>
<comment type="function">
    <text evidence="5">Acetyltransferase implicated in the O-acetylation of Nod factors.</text>
</comment>
<dbReference type="InterPro" id="IPR051159">
    <property type="entry name" value="Hexapeptide_acetyltransf"/>
</dbReference>
<comment type="similarity">
    <text evidence="1">Belongs to the transferase hexapeptide repeat family.</text>
</comment>
<dbReference type="AlphaFoldDB" id="A0A415LTG7"/>
<sequence>MKTEMEKCLAGEWYDCRNQVFLDLKTRTHKLLMKYNSLPYEEKEEKHSLLKKMLGSIGMKVSVASPFICDYGCNIHIGDNVTVNTGCTFVDCNKITIGSNVLIAPNVQLYTATHPIDLDERLAPVETEDGIKRVRRTYALPITIEDGCWIGGGVIILPGITIGYGSVIGAGSVVTKDIPANSLAVGNPCKVIRQINQTKKL</sequence>
<keyword evidence="3" id="KW-0677">Repeat</keyword>
<keyword evidence="2 8" id="KW-0808">Transferase</keyword>
<accession>A0A415LTG7</accession>
<dbReference type="Proteomes" id="UP000283616">
    <property type="component" value="Unassembled WGS sequence"/>
</dbReference>
<comment type="caution">
    <text evidence="8">The sequence shown here is derived from an EMBL/GenBank/DDBJ whole genome shotgun (WGS) entry which is preliminary data.</text>
</comment>
<dbReference type="InterPro" id="IPR011004">
    <property type="entry name" value="Trimer_LpxA-like_sf"/>
</dbReference>
<evidence type="ECO:0000256" key="6">
    <source>
        <dbReference type="ARBA" id="ARBA00067695"/>
    </source>
</evidence>
<dbReference type="PANTHER" id="PTHR23416:SF23">
    <property type="entry name" value="ACETYLTRANSFERASE C18B11.09C-RELATED"/>
    <property type="match status" value="1"/>
</dbReference>
<dbReference type="InterPro" id="IPR001451">
    <property type="entry name" value="Hexapep"/>
</dbReference>
<evidence type="ECO:0000313" key="8">
    <source>
        <dbReference type="EMBL" id="RHL52493.1"/>
    </source>
</evidence>
<evidence type="ECO:0000256" key="3">
    <source>
        <dbReference type="ARBA" id="ARBA00022737"/>
    </source>
</evidence>
<dbReference type="InterPro" id="IPR024688">
    <property type="entry name" value="Mac_dom"/>
</dbReference>
<dbReference type="GO" id="GO:0016407">
    <property type="term" value="F:acetyltransferase activity"/>
    <property type="evidence" value="ECO:0007669"/>
    <property type="project" value="InterPro"/>
</dbReference>
<dbReference type="Pfam" id="PF14602">
    <property type="entry name" value="Hexapep_2"/>
    <property type="match status" value="1"/>
</dbReference>
<evidence type="ECO:0000313" key="9">
    <source>
        <dbReference type="Proteomes" id="UP000283616"/>
    </source>
</evidence>
<keyword evidence="4" id="KW-0012">Acyltransferase</keyword>
<dbReference type="Pfam" id="PF12464">
    <property type="entry name" value="Mac"/>
    <property type="match status" value="1"/>
</dbReference>
<dbReference type="GO" id="GO:0008374">
    <property type="term" value="F:O-acyltransferase activity"/>
    <property type="evidence" value="ECO:0007669"/>
    <property type="project" value="TreeGrafter"/>
</dbReference>
<dbReference type="EMBL" id="QROV01000051">
    <property type="protein sequence ID" value="RHL52493.1"/>
    <property type="molecule type" value="Genomic_DNA"/>
</dbReference>
<dbReference type="FunFam" id="2.160.10.10:FF:000025">
    <property type="entry name" value="Hexapeptide-repeat containing-acetyltransferase"/>
    <property type="match status" value="1"/>
</dbReference>
<protein>
    <recommendedName>
        <fullName evidence="6">Nodulation protein L</fullName>
    </recommendedName>
</protein>
<feature type="domain" description="Maltose/galactoside acetyltransferase" evidence="7">
    <location>
        <begin position="5"/>
        <end position="59"/>
    </location>
</feature>
<reference evidence="8 9" key="1">
    <citation type="submission" date="2018-08" db="EMBL/GenBank/DDBJ databases">
        <title>A genome reference for cultivated species of the human gut microbiota.</title>
        <authorList>
            <person name="Zou Y."/>
            <person name="Xue W."/>
            <person name="Luo G."/>
        </authorList>
    </citation>
    <scope>NUCLEOTIDE SEQUENCE [LARGE SCALE GENOMIC DNA]</scope>
    <source>
        <strain evidence="8 9">AF37-12</strain>
    </source>
</reference>
<evidence type="ECO:0000256" key="1">
    <source>
        <dbReference type="ARBA" id="ARBA00007274"/>
    </source>
</evidence>
<gene>
    <name evidence="8" type="ORF">DW011_24850</name>
</gene>
<dbReference type="SUPFAM" id="SSF51161">
    <property type="entry name" value="Trimeric LpxA-like enzymes"/>
    <property type="match status" value="1"/>
</dbReference>
<evidence type="ECO:0000259" key="7">
    <source>
        <dbReference type="SMART" id="SM01266"/>
    </source>
</evidence>
<organism evidence="8 9">
    <name type="scientific">Bacteroides thetaiotaomicron</name>
    <dbReference type="NCBI Taxonomy" id="818"/>
    <lineage>
        <taxon>Bacteria</taxon>
        <taxon>Pseudomonadati</taxon>
        <taxon>Bacteroidota</taxon>
        <taxon>Bacteroidia</taxon>
        <taxon>Bacteroidales</taxon>
        <taxon>Bacteroidaceae</taxon>
        <taxon>Bacteroides</taxon>
    </lineage>
</organism>